<name>A0AA86SLG4_9FABA</name>
<gene>
    <name evidence="1" type="ORF">AYBTSS11_LOCUS20279</name>
</gene>
<sequence length="101" mass="11664">MHPLNDASSSSRFVVTMTFTSERLNFVTSRFSPSLSSSVDCRSEETRFTIAAERSLLRWWEKSFRRRSPVERRRFGLIGNRVARLVGNCDFGLKRNKDCVG</sequence>
<keyword evidence="2" id="KW-1185">Reference proteome</keyword>
<dbReference type="Proteomes" id="UP001189624">
    <property type="component" value="Chromosome 6"/>
</dbReference>
<proteinExistence type="predicted"/>
<organism evidence="1 2">
    <name type="scientific">Sphenostylis stenocarpa</name>
    <dbReference type="NCBI Taxonomy" id="92480"/>
    <lineage>
        <taxon>Eukaryota</taxon>
        <taxon>Viridiplantae</taxon>
        <taxon>Streptophyta</taxon>
        <taxon>Embryophyta</taxon>
        <taxon>Tracheophyta</taxon>
        <taxon>Spermatophyta</taxon>
        <taxon>Magnoliopsida</taxon>
        <taxon>eudicotyledons</taxon>
        <taxon>Gunneridae</taxon>
        <taxon>Pentapetalae</taxon>
        <taxon>rosids</taxon>
        <taxon>fabids</taxon>
        <taxon>Fabales</taxon>
        <taxon>Fabaceae</taxon>
        <taxon>Papilionoideae</taxon>
        <taxon>50 kb inversion clade</taxon>
        <taxon>NPAAA clade</taxon>
        <taxon>indigoferoid/millettioid clade</taxon>
        <taxon>Phaseoleae</taxon>
        <taxon>Sphenostylis</taxon>
    </lineage>
</organism>
<dbReference type="Gramene" id="rna-AYBTSS11_LOCUS20279">
    <property type="protein sequence ID" value="CAJ1964376.1"/>
    <property type="gene ID" value="gene-AYBTSS11_LOCUS20279"/>
</dbReference>
<accession>A0AA86SLG4</accession>
<evidence type="ECO:0000313" key="2">
    <source>
        <dbReference type="Proteomes" id="UP001189624"/>
    </source>
</evidence>
<dbReference type="EMBL" id="OY731403">
    <property type="protein sequence ID" value="CAJ1964376.1"/>
    <property type="molecule type" value="Genomic_DNA"/>
</dbReference>
<reference evidence="1" key="1">
    <citation type="submission" date="2023-10" db="EMBL/GenBank/DDBJ databases">
        <authorList>
            <person name="Domelevo Entfellner J.-B."/>
        </authorList>
    </citation>
    <scope>NUCLEOTIDE SEQUENCE</scope>
</reference>
<dbReference type="AlphaFoldDB" id="A0AA86SLG4"/>
<evidence type="ECO:0000313" key="1">
    <source>
        <dbReference type="EMBL" id="CAJ1964376.1"/>
    </source>
</evidence>
<protein>
    <submittedName>
        <fullName evidence="1">Uncharacterized protein</fullName>
    </submittedName>
</protein>